<sequence>MNKILITGHQNPDTDTITSAISFSYLQNTLGKNTEAVALGTPNEETQFALDYFKIHAPRVISSASDETNEIILVDHNEFQQSVSDIEELTILAVIDHHRIANFHTSFPLYYRAEPVGCTQTIILKIYKENSIEIPPAIAGLMLSGIISDTLLFKSPTCTQDDINAAYELAKIAGIEVEKYGLDLLKAGTNLSNKSAEELISLDAKSFEVNGKKIRVAQVNTIDYDDVFLKKNSIETAISNQINQEGYDLFLLVVTNVLDSDSKILAKGNASQTAEKAFGVQLDNGEAFLKGVVSRKKQIIPQITEALS</sequence>
<dbReference type="InterPro" id="IPR001667">
    <property type="entry name" value="DDH_dom"/>
</dbReference>
<gene>
    <name evidence="8" type="primary">ppaC</name>
    <name evidence="10" type="ORF">Ga0061079_104152</name>
</gene>
<dbReference type="GO" id="GO:0030145">
    <property type="term" value="F:manganese ion binding"/>
    <property type="evidence" value="ECO:0007669"/>
    <property type="project" value="UniProtKB-UniRule"/>
</dbReference>
<dbReference type="Gene3D" id="3.10.310.20">
    <property type="entry name" value="DHHA2 domain"/>
    <property type="match status" value="1"/>
</dbReference>
<evidence type="ECO:0000256" key="4">
    <source>
        <dbReference type="ARBA" id="ARBA00022723"/>
    </source>
</evidence>
<feature type="binding site" evidence="8">
    <location>
        <position position="75"/>
    </location>
    <ligand>
        <name>Mn(2+)</name>
        <dbReference type="ChEBI" id="CHEBI:29035"/>
        <label>2</label>
    </ligand>
</feature>
<comment type="subcellular location">
    <subcellularLocation>
        <location evidence="1 8">Cytoplasm</location>
    </subcellularLocation>
</comment>
<dbReference type="GO" id="GO:0004427">
    <property type="term" value="F:inorganic diphosphate phosphatase activity"/>
    <property type="evidence" value="ECO:0007669"/>
    <property type="project" value="UniProtKB-UniRule"/>
</dbReference>
<dbReference type="GO" id="GO:0005737">
    <property type="term" value="C:cytoplasm"/>
    <property type="evidence" value="ECO:0007669"/>
    <property type="project" value="UniProtKB-SubCell"/>
</dbReference>
<evidence type="ECO:0000256" key="7">
    <source>
        <dbReference type="ARBA" id="ARBA00047820"/>
    </source>
</evidence>
<dbReference type="InterPro" id="IPR004097">
    <property type="entry name" value="DHHA2"/>
</dbReference>
<name>A0A0X3AP65_9FLAO</name>
<evidence type="ECO:0000259" key="9">
    <source>
        <dbReference type="SMART" id="SM01131"/>
    </source>
</evidence>
<dbReference type="SMART" id="SM01131">
    <property type="entry name" value="DHHA2"/>
    <property type="match status" value="1"/>
</dbReference>
<dbReference type="Pfam" id="PF01368">
    <property type="entry name" value="DHH"/>
    <property type="match status" value="1"/>
</dbReference>
<comment type="cofactor">
    <cofactor evidence="8">
        <name>Mn(2+)</name>
        <dbReference type="ChEBI" id="CHEBI:29035"/>
    </cofactor>
    <text evidence="8">Binds 2 manganese ions per subunit.</text>
</comment>
<feature type="binding site" evidence="8">
    <location>
        <position position="9"/>
    </location>
    <ligand>
        <name>Mn(2+)</name>
        <dbReference type="ChEBI" id="CHEBI:29035"/>
        <label>1</label>
    </ligand>
</feature>
<dbReference type="STRING" id="1586267.GCA_001418685_00871"/>
<dbReference type="PANTHER" id="PTHR47618:SF2">
    <property type="entry name" value="CYCLIC-DI-AMP PHOSPHODIESTERASE GDPP"/>
    <property type="match status" value="1"/>
</dbReference>
<feature type="binding site" evidence="8">
    <location>
        <position position="97"/>
    </location>
    <ligand>
        <name>Mn(2+)</name>
        <dbReference type="ChEBI" id="CHEBI:29035"/>
        <label>2</label>
    </ligand>
</feature>
<dbReference type="Gene3D" id="3.90.1640.10">
    <property type="entry name" value="inorganic pyrophosphatase (n-terminal core)"/>
    <property type="match status" value="1"/>
</dbReference>
<dbReference type="PANTHER" id="PTHR47618">
    <property type="entry name" value="BIFUNCTIONAL OLIGORIBONUCLEASE AND PAP PHOSPHATASE NRNA"/>
    <property type="match status" value="1"/>
</dbReference>
<dbReference type="Proteomes" id="UP000182761">
    <property type="component" value="Unassembled WGS sequence"/>
</dbReference>
<dbReference type="SUPFAM" id="SSF64182">
    <property type="entry name" value="DHH phosphoesterases"/>
    <property type="match status" value="1"/>
</dbReference>
<dbReference type="FunFam" id="3.10.310.20:FF:000001">
    <property type="entry name" value="Probable manganese-dependent inorganic pyrophosphatase"/>
    <property type="match status" value="1"/>
</dbReference>
<dbReference type="FunFam" id="3.90.1640.10:FF:000001">
    <property type="entry name" value="Probable manganese-dependent inorganic pyrophosphatase"/>
    <property type="match status" value="1"/>
</dbReference>
<feature type="domain" description="DHHA2" evidence="9">
    <location>
        <begin position="181"/>
        <end position="307"/>
    </location>
</feature>
<keyword evidence="5 8" id="KW-0378">Hydrolase</keyword>
<evidence type="ECO:0000256" key="3">
    <source>
        <dbReference type="ARBA" id="ARBA00022490"/>
    </source>
</evidence>
<feature type="binding site" evidence="8">
    <location>
        <position position="15"/>
    </location>
    <ligand>
        <name>Mn(2+)</name>
        <dbReference type="ChEBI" id="CHEBI:29035"/>
        <label>2</label>
    </ligand>
</feature>
<dbReference type="EC" id="3.6.1.1" evidence="8"/>
<evidence type="ECO:0000313" key="11">
    <source>
        <dbReference type="Proteomes" id="UP000182761"/>
    </source>
</evidence>
<dbReference type="InterPro" id="IPR022934">
    <property type="entry name" value="Mn-dep_inorganic_PyrPase"/>
</dbReference>
<dbReference type="InterPro" id="IPR038763">
    <property type="entry name" value="DHH_sf"/>
</dbReference>
<dbReference type="AlphaFoldDB" id="A0A0X3AP65"/>
<dbReference type="HAMAP" id="MF_00207">
    <property type="entry name" value="PPase_C"/>
    <property type="match status" value="1"/>
</dbReference>
<dbReference type="RefSeq" id="WP_055425239.1">
    <property type="nucleotide sequence ID" value="NZ_FCOR01000004.1"/>
</dbReference>
<keyword evidence="4 8" id="KW-0479">Metal-binding</keyword>
<feature type="binding site" evidence="8">
    <location>
        <position position="13"/>
    </location>
    <ligand>
        <name>Mn(2+)</name>
        <dbReference type="ChEBI" id="CHEBI:29035"/>
        <label>1</label>
    </ligand>
</feature>
<evidence type="ECO:0000256" key="6">
    <source>
        <dbReference type="ARBA" id="ARBA00023211"/>
    </source>
</evidence>
<comment type="similarity">
    <text evidence="2 8">Belongs to the PPase class C family.</text>
</comment>
<dbReference type="OrthoDB" id="9766150at2"/>
<dbReference type="InterPro" id="IPR038222">
    <property type="entry name" value="DHHA2_dom_sf"/>
</dbReference>
<evidence type="ECO:0000256" key="2">
    <source>
        <dbReference type="ARBA" id="ARBA00007350"/>
    </source>
</evidence>
<feature type="binding site" evidence="8">
    <location>
        <position position="75"/>
    </location>
    <ligand>
        <name>Mn(2+)</name>
        <dbReference type="ChEBI" id="CHEBI:29035"/>
        <label>1</label>
    </ligand>
</feature>
<evidence type="ECO:0000256" key="1">
    <source>
        <dbReference type="ARBA" id="ARBA00004496"/>
    </source>
</evidence>
<organism evidence="10 11">
    <name type="scientific">Apibacter mensalis</name>
    <dbReference type="NCBI Taxonomy" id="1586267"/>
    <lineage>
        <taxon>Bacteria</taxon>
        <taxon>Pseudomonadati</taxon>
        <taxon>Bacteroidota</taxon>
        <taxon>Flavobacteriia</taxon>
        <taxon>Flavobacteriales</taxon>
        <taxon>Weeksellaceae</taxon>
        <taxon>Apibacter</taxon>
    </lineage>
</organism>
<keyword evidence="11" id="KW-1185">Reference proteome</keyword>
<evidence type="ECO:0000256" key="8">
    <source>
        <dbReference type="HAMAP-Rule" id="MF_00207"/>
    </source>
</evidence>
<keyword evidence="3 8" id="KW-0963">Cytoplasm</keyword>
<dbReference type="NCBIfam" id="NF003877">
    <property type="entry name" value="PRK05427.1"/>
    <property type="match status" value="1"/>
</dbReference>
<keyword evidence="6 8" id="KW-0464">Manganese</keyword>
<evidence type="ECO:0000256" key="5">
    <source>
        <dbReference type="ARBA" id="ARBA00022801"/>
    </source>
</evidence>
<dbReference type="Pfam" id="PF02833">
    <property type="entry name" value="DHHA2"/>
    <property type="match status" value="1"/>
</dbReference>
<protein>
    <recommendedName>
        <fullName evidence="8">Probable manganese-dependent inorganic pyrophosphatase</fullName>
        <ecNumber evidence="8">3.6.1.1</ecNumber>
    </recommendedName>
    <alternativeName>
        <fullName evidence="8">Pyrophosphate phospho-hydrolase</fullName>
        <shortName evidence="8">PPase</shortName>
    </alternativeName>
</protein>
<proteinExistence type="inferred from homology"/>
<reference evidence="10 11" key="1">
    <citation type="submission" date="2016-01" db="EMBL/GenBank/DDBJ databases">
        <authorList>
            <person name="McClelland M."/>
            <person name="Jain A."/>
            <person name="Saraogi P."/>
            <person name="Mendelson R."/>
            <person name="Westerman R."/>
            <person name="SanMiguel P."/>
            <person name="Csonka L."/>
        </authorList>
    </citation>
    <scope>NUCLEOTIDE SEQUENCE [LARGE SCALE GENOMIC DNA]</scope>
    <source>
        <strain evidence="10 11">R-53146</strain>
    </source>
</reference>
<evidence type="ECO:0000313" key="10">
    <source>
        <dbReference type="EMBL" id="CVK16033.1"/>
    </source>
</evidence>
<accession>A0A0X3AP65</accession>
<feature type="binding site" evidence="8">
    <location>
        <position position="149"/>
    </location>
    <ligand>
        <name>Mn(2+)</name>
        <dbReference type="ChEBI" id="CHEBI:29035"/>
        <label>2</label>
    </ligand>
</feature>
<dbReference type="InterPro" id="IPR051319">
    <property type="entry name" value="Oligoribo/pAp-PDE_c-di-AMP_PDE"/>
</dbReference>
<dbReference type="EMBL" id="FCOR01000004">
    <property type="protein sequence ID" value="CVK16033.1"/>
    <property type="molecule type" value="Genomic_DNA"/>
</dbReference>
<comment type="catalytic activity">
    <reaction evidence="7 8">
        <text>diphosphate + H2O = 2 phosphate + H(+)</text>
        <dbReference type="Rhea" id="RHEA:24576"/>
        <dbReference type="ChEBI" id="CHEBI:15377"/>
        <dbReference type="ChEBI" id="CHEBI:15378"/>
        <dbReference type="ChEBI" id="CHEBI:33019"/>
        <dbReference type="ChEBI" id="CHEBI:43474"/>
        <dbReference type="EC" id="3.6.1.1"/>
    </reaction>
</comment>